<proteinExistence type="predicted"/>
<dbReference type="GO" id="GO:0003824">
    <property type="term" value="F:catalytic activity"/>
    <property type="evidence" value="ECO:0007669"/>
    <property type="project" value="InterPro"/>
</dbReference>
<accession>A0A841BKS5</accession>
<dbReference type="SUPFAM" id="SSF52777">
    <property type="entry name" value="CoA-dependent acyltransferases"/>
    <property type="match status" value="2"/>
</dbReference>
<dbReference type="Pfam" id="PF00668">
    <property type="entry name" value="Condensation"/>
    <property type="match status" value="1"/>
</dbReference>
<dbReference type="InterPro" id="IPR023213">
    <property type="entry name" value="CAT-like_dom_sf"/>
</dbReference>
<protein>
    <submittedName>
        <fullName evidence="5">Acyl carrier protein</fullName>
    </submittedName>
</protein>
<comment type="cofactor">
    <cofactor evidence="1">
        <name>pantetheine 4'-phosphate</name>
        <dbReference type="ChEBI" id="CHEBI:47942"/>
    </cofactor>
</comment>
<dbReference type="GO" id="GO:0044550">
    <property type="term" value="P:secondary metabolite biosynthetic process"/>
    <property type="evidence" value="ECO:0007669"/>
    <property type="project" value="TreeGrafter"/>
</dbReference>
<dbReference type="GO" id="GO:0005829">
    <property type="term" value="C:cytosol"/>
    <property type="evidence" value="ECO:0007669"/>
    <property type="project" value="TreeGrafter"/>
</dbReference>
<keyword evidence="2" id="KW-0596">Phosphopantetheine</keyword>
<organism evidence="5 6">
    <name type="scientific">Allocatelliglobosispora scoriae</name>
    <dbReference type="NCBI Taxonomy" id="643052"/>
    <lineage>
        <taxon>Bacteria</taxon>
        <taxon>Bacillati</taxon>
        <taxon>Actinomycetota</taxon>
        <taxon>Actinomycetes</taxon>
        <taxon>Micromonosporales</taxon>
        <taxon>Micromonosporaceae</taxon>
        <taxon>Allocatelliglobosispora</taxon>
    </lineage>
</organism>
<gene>
    <name evidence="5" type="ORF">F4553_001215</name>
</gene>
<dbReference type="InterPro" id="IPR036736">
    <property type="entry name" value="ACP-like_sf"/>
</dbReference>
<comment type="caution">
    <text evidence="5">The sequence shown here is derived from an EMBL/GenBank/DDBJ whole genome shotgun (WGS) entry which is preliminary data.</text>
</comment>
<dbReference type="GO" id="GO:0031177">
    <property type="term" value="F:phosphopantetheine binding"/>
    <property type="evidence" value="ECO:0007669"/>
    <property type="project" value="InterPro"/>
</dbReference>
<dbReference type="CDD" id="cd19531">
    <property type="entry name" value="LCL_NRPS-like"/>
    <property type="match status" value="1"/>
</dbReference>
<dbReference type="PROSITE" id="PS50075">
    <property type="entry name" value="CARRIER"/>
    <property type="match status" value="1"/>
</dbReference>
<dbReference type="InterPro" id="IPR009081">
    <property type="entry name" value="PP-bd_ACP"/>
</dbReference>
<dbReference type="Proteomes" id="UP000587527">
    <property type="component" value="Unassembled WGS sequence"/>
</dbReference>
<name>A0A841BKS5_9ACTN</name>
<dbReference type="SUPFAM" id="SSF47336">
    <property type="entry name" value="ACP-like"/>
    <property type="match status" value="1"/>
</dbReference>
<evidence type="ECO:0000313" key="6">
    <source>
        <dbReference type="Proteomes" id="UP000587527"/>
    </source>
</evidence>
<dbReference type="SMART" id="SM01294">
    <property type="entry name" value="PKS_PP_betabranch"/>
    <property type="match status" value="1"/>
</dbReference>
<dbReference type="AlphaFoldDB" id="A0A841BKS5"/>
<dbReference type="Gene3D" id="3.30.559.10">
    <property type="entry name" value="Chloramphenicol acetyltransferase-like domain"/>
    <property type="match status" value="1"/>
</dbReference>
<reference evidence="5 6" key="1">
    <citation type="submission" date="2020-08" db="EMBL/GenBank/DDBJ databases">
        <title>Sequencing the genomes of 1000 actinobacteria strains.</title>
        <authorList>
            <person name="Klenk H.-P."/>
        </authorList>
    </citation>
    <scope>NUCLEOTIDE SEQUENCE [LARGE SCALE GENOMIC DNA]</scope>
    <source>
        <strain evidence="5 6">DSM 45362</strain>
    </source>
</reference>
<dbReference type="GO" id="GO:0043041">
    <property type="term" value="P:amino acid activation for nonribosomal peptide biosynthetic process"/>
    <property type="evidence" value="ECO:0007669"/>
    <property type="project" value="TreeGrafter"/>
</dbReference>
<evidence type="ECO:0000256" key="3">
    <source>
        <dbReference type="ARBA" id="ARBA00022553"/>
    </source>
</evidence>
<keyword evidence="6" id="KW-1185">Reference proteome</keyword>
<feature type="domain" description="Carrier" evidence="4">
    <location>
        <begin position="11"/>
        <end position="86"/>
    </location>
</feature>
<dbReference type="Gene3D" id="1.10.1200.10">
    <property type="entry name" value="ACP-like"/>
    <property type="match status" value="1"/>
</dbReference>
<dbReference type="PANTHER" id="PTHR45527">
    <property type="entry name" value="NONRIBOSOMAL PEPTIDE SYNTHETASE"/>
    <property type="match status" value="1"/>
</dbReference>
<sequence length="566" mass="63341">MERIDPSCPRTPCPSVQQRLAAIWAEVFSLDRVEPDDDFFDLGGYSLIAGKIAGRVQDAFGVDLPASVLFAHPTVAALSREIQSRQSPAAARSAITRTASTGRTALSLIQEEVWFHHRLAPENVAYNTQWSLRVTGPFEVDVFERAISALTERHEMLRTTFGEDEEGQAWQQVHDPAPARVARYDLAGLPPAAQAERIEQIVRDETSRPFDLARLPLFRWIAIQLAPQEHDLLVVEHHFVHDGWSFTVHTRELAELYGALRAGREAALPELPVQYADFARWQRAALDSGEMAHHRHYWHEALAGTPPVLALPADRPRPKHQRFRGAEIRLDLPAAVANPLRDLCRGANATLYMGMLAGFVTWLHRYTGERDLCVGSGFANRQRETEDLIGMFVNSVVLRCRVAGSASYLDVLREVRQAVLGASEHQAYPFVRLVQELRPGRDLSVNPLFQVMFSFHDTPARQLDFDGSPVSILERANGSAKTDLNIVVIPRAERLLGGRDEHADQVTVFWEYNSDLFDPATAEQMVEQYRLILTAAVADPAAPVWRLPIVSAAQRELLDQYARGAA</sequence>
<evidence type="ECO:0000256" key="2">
    <source>
        <dbReference type="ARBA" id="ARBA00022450"/>
    </source>
</evidence>
<evidence type="ECO:0000313" key="5">
    <source>
        <dbReference type="EMBL" id="MBB5867836.1"/>
    </source>
</evidence>
<dbReference type="GO" id="GO:0008610">
    <property type="term" value="P:lipid biosynthetic process"/>
    <property type="evidence" value="ECO:0007669"/>
    <property type="project" value="UniProtKB-ARBA"/>
</dbReference>
<dbReference type="PANTHER" id="PTHR45527:SF1">
    <property type="entry name" value="FATTY ACID SYNTHASE"/>
    <property type="match status" value="1"/>
</dbReference>
<dbReference type="InterPro" id="IPR020806">
    <property type="entry name" value="PKS_PP-bd"/>
</dbReference>
<dbReference type="Gene3D" id="3.30.559.30">
    <property type="entry name" value="Nonribosomal peptide synthetase, condensation domain"/>
    <property type="match status" value="1"/>
</dbReference>
<dbReference type="SMART" id="SM00823">
    <property type="entry name" value="PKS_PP"/>
    <property type="match status" value="1"/>
</dbReference>
<dbReference type="Pfam" id="PF00550">
    <property type="entry name" value="PP-binding"/>
    <property type="match status" value="1"/>
</dbReference>
<dbReference type="InterPro" id="IPR001242">
    <property type="entry name" value="Condensation_dom"/>
</dbReference>
<dbReference type="EMBL" id="JACHMN010000001">
    <property type="protein sequence ID" value="MBB5867836.1"/>
    <property type="molecule type" value="Genomic_DNA"/>
</dbReference>
<dbReference type="RefSeq" id="WP_184833044.1">
    <property type="nucleotide sequence ID" value="NZ_JACHMN010000001.1"/>
</dbReference>
<keyword evidence="3" id="KW-0597">Phosphoprotein</keyword>
<evidence type="ECO:0000259" key="4">
    <source>
        <dbReference type="PROSITE" id="PS50075"/>
    </source>
</evidence>
<evidence type="ECO:0000256" key="1">
    <source>
        <dbReference type="ARBA" id="ARBA00001957"/>
    </source>
</evidence>